<evidence type="ECO:0000313" key="3">
    <source>
        <dbReference type="EMBL" id="EMD41696.1"/>
    </source>
</evidence>
<feature type="transmembrane region" description="Helical" evidence="1">
    <location>
        <begin position="189"/>
        <end position="209"/>
    </location>
</feature>
<dbReference type="InterPro" id="IPR045340">
    <property type="entry name" value="DUF6533"/>
</dbReference>
<evidence type="ECO:0000313" key="4">
    <source>
        <dbReference type="Proteomes" id="UP000016930"/>
    </source>
</evidence>
<accession>M2RS09</accession>
<dbReference type="Pfam" id="PF20151">
    <property type="entry name" value="DUF6533"/>
    <property type="match status" value="1"/>
</dbReference>
<proteinExistence type="predicted"/>
<organism evidence="3 4">
    <name type="scientific">Ceriporiopsis subvermispora (strain B)</name>
    <name type="common">White-rot fungus</name>
    <name type="synonym">Gelatoporia subvermispora</name>
    <dbReference type="NCBI Taxonomy" id="914234"/>
    <lineage>
        <taxon>Eukaryota</taxon>
        <taxon>Fungi</taxon>
        <taxon>Dikarya</taxon>
        <taxon>Basidiomycota</taxon>
        <taxon>Agaricomycotina</taxon>
        <taxon>Agaricomycetes</taxon>
        <taxon>Polyporales</taxon>
        <taxon>Gelatoporiaceae</taxon>
        <taxon>Gelatoporia</taxon>
    </lineage>
</organism>
<dbReference type="Proteomes" id="UP000016930">
    <property type="component" value="Unassembled WGS sequence"/>
</dbReference>
<keyword evidence="1" id="KW-0472">Membrane</keyword>
<name>M2RS09_CERS8</name>
<dbReference type="HOGENOM" id="CLU_613932_0_0_1"/>
<reference evidence="3 4" key="1">
    <citation type="journal article" date="2012" name="Proc. Natl. Acad. Sci. U.S.A.">
        <title>Comparative genomics of Ceriporiopsis subvermispora and Phanerochaete chrysosporium provide insight into selective ligninolysis.</title>
        <authorList>
            <person name="Fernandez-Fueyo E."/>
            <person name="Ruiz-Duenas F.J."/>
            <person name="Ferreira P."/>
            <person name="Floudas D."/>
            <person name="Hibbett D.S."/>
            <person name="Canessa P."/>
            <person name="Larrondo L.F."/>
            <person name="James T.Y."/>
            <person name="Seelenfreund D."/>
            <person name="Lobos S."/>
            <person name="Polanco R."/>
            <person name="Tello M."/>
            <person name="Honda Y."/>
            <person name="Watanabe T."/>
            <person name="Watanabe T."/>
            <person name="Ryu J.S."/>
            <person name="Kubicek C.P."/>
            <person name="Schmoll M."/>
            <person name="Gaskell J."/>
            <person name="Hammel K.E."/>
            <person name="St John F.J."/>
            <person name="Vanden Wymelenberg A."/>
            <person name="Sabat G."/>
            <person name="Splinter BonDurant S."/>
            <person name="Syed K."/>
            <person name="Yadav J.S."/>
            <person name="Doddapaneni H."/>
            <person name="Subramanian V."/>
            <person name="Lavin J.L."/>
            <person name="Oguiza J.A."/>
            <person name="Perez G."/>
            <person name="Pisabarro A.G."/>
            <person name="Ramirez L."/>
            <person name="Santoyo F."/>
            <person name="Master E."/>
            <person name="Coutinho P.M."/>
            <person name="Henrissat B."/>
            <person name="Lombard V."/>
            <person name="Magnuson J.K."/>
            <person name="Kuees U."/>
            <person name="Hori C."/>
            <person name="Igarashi K."/>
            <person name="Samejima M."/>
            <person name="Held B.W."/>
            <person name="Barry K.W."/>
            <person name="LaButti K.M."/>
            <person name="Lapidus A."/>
            <person name="Lindquist E.A."/>
            <person name="Lucas S.M."/>
            <person name="Riley R."/>
            <person name="Salamov A.A."/>
            <person name="Hoffmeister D."/>
            <person name="Schwenk D."/>
            <person name="Hadar Y."/>
            <person name="Yarden O."/>
            <person name="de Vries R.P."/>
            <person name="Wiebenga A."/>
            <person name="Stenlid J."/>
            <person name="Eastwood D."/>
            <person name="Grigoriev I.V."/>
            <person name="Berka R.M."/>
            <person name="Blanchette R.A."/>
            <person name="Kersten P."/>
            <person name="Martinez A.T."/>
            <person name="Vicuna R."/>
            <person name="Cullen D."/>
        </authorList>
    </citation>
    <scope>NUCLEOTIDE SEQUENCE [LARGE SCALE GENOMIC DNA]</scope>
    <source>
        <strain evidence="3 4">B</strain>
    </source>
</reference>
<feature type="domain" description="DUF6533" evidence="2">
    <location>
        <begin position="51"/>
        <end position="89"/>
    </location>
</feature>
<feature type="transmembrane region" description="Helical" evidence="1">
    <location>
        <begin position="230"/>
        <end position="251"/>
    </location>
</feature>
<evidence type="ECO:0000259" key="2">
    <source>
        <dbReference type="Pfam" id="PF20151"/>
    </source>
</evidence>
<dbReference type="EMBL" id="KB445791">
    <property type="protein sequence ID" value="EMD41696.1"/>
    <property type="molecule type" value="Genomic_DNA"/>
</dbReference>
<keyword evidence="4" id="KW-1185">Reference proteome</keyword>
<protein>
    <recommendedName>
        <fullName evidence="2">DUF6533 domain-containing protein</fullName>
    </recommendedName>
</protein>
<dbReference type="AlphaFoldDB" id="M2RS09"/>
<dbReference type="OrthoDB" id="2638860at2759"/>
<keyword evidence="1" id="KW-0812">Transmembrane</keyword>
<keyword evidence="1" id="KW-1133">Transmembrane helix</keyword>
<gene>
    <name evidence="3" type="ORF">CERSUDRAFT_70198</name>
</gene>
<sequence length="446" mass="49825">MLPFSIYRSLSASQNVGNQPIDSARSEWIASLVTIAASDPCQLNVLSVVQVIVIYDHLVSVSGEVQHVWGRVWSSVNVLYYVNRWTALVWACFNVAVLFPVESYKFVYPVFAAIRVYAVSHGNLVLPCAVFATAEQSRNICIPFRYTLDIEPHWFNQLFPNISVTGGIQNVFASGSKRTQLVDCQPPELYAAPACCIIAETIVLSVTLFKAYISAVHIRSKRSRSPIMQSVLVGGVLWFLAILVLNMFAMFATVSKILKYASLFTVPLNSVIISRFLLNLRTVASDSVDNSLETKNPSFIRHQSTTKSTESSMRFASVVGNMGEPLRTGFDIIDDEDVVGRLHDHDRVAENKTVRSSLPLSPLLGRQLSARPLTMYRNPLLPHAAENANHEYQFSRGTYNADVMHSTSATYWRQPKIAYSSCKGCRMLACCEDLRPRKRLPLVEMS</sequence>
<evidence type="ECO:0000256" key="1">
    <source>
        <dbReference type="SAM" id="Phobius"/>
    </source>
</evidence>